<dbReference type="CDD" id="cd01717">
    <property type="entry name" value="Sm_B"/>
    <property type="match status" value="1"/>
</dbReference>
<dbReference type="InterPro" id="IPR050914">
    <property type="entry name" value="snRNP_SmB/NAA38-like"/>
</dbReference>
<dbReference type="PROSITE" id="PS52002">
    <property type="entry name" value="SM"/>
    <property type="match status" value="1"/>
</dbReference>
<evidence type="ECO:0000259" key="12">
    <source>
        <dbReference type="PROSITE" id="PS52002"/>
    </source>
</evidence>
<evidence type="ECO:0000256" key="10">
    <source>
        <dbReference type="ARBA" id="ARBA00041355"/>
    </source>
</evidence>
<evidence type="ECO:0000313" key="13">
    <source>
        <dbReference type="EMBL" id="GMT00394.1"/>
    </source>
</evidence>
<dbReference type="GO" id="GO:0000398">
    <property type="term" value="P:mRNA splicing, via spliceosome"/>
    <property type="evidence" value="ECO:0007669"/>
    <property type="project" value="TreeGrafter"/>
</dbReference>
<evidence type="ECO:0000256" key="8">
    <source>
        <dbReference type="ARBA" id="ARBA00023242"/>
    </source>
</evidence>
<proteinExistence type="inferred from homology"/>
<keyword evidence="5" id="KW-0507">mRNA processing</keyword>
<keyword evidence="14" id="KW-1185">Reference proteome</keyword>
<evidence type="ECO:0000256" key="9">
    <source>
        <dbReference type="ARBA" id="ARBA00023274"/>
    </source>
</evidence>
<dbReference type="GO" id="GO:0071004">
    <property type="term" value="C:U2-type prespliceosome"/>
    <property type="evidence" value="ECO:0007669"/>
    <property type="project" value="TreeGrafter"/>
</dbReference>
<dbReference type="InterPro" id="IPR001163">
    <property type="entry name" value="Sm_dom_euk/arc"/>
</dbReference>
<feature type="domain" description="Sm" evidence="12">
    <location>
        <begin position="15"/>
        <end position="97"/>
    </location>
</feature>
<dbReference type="EMBL" id="BTSX01000005">
    <property type="protein sequence ID" value="GMT00394.1"/>
    <property type="molecule type" value="Genomic_DNA"/>
</dbReference>
<evidence type="ECO:0000256" key="3">
    <source>
        <dbReference type="ARBA" id="ARBA00009123"/>
    </source>
</evidence>
<dbReference type="Proteomes" id="UP001432027">
    <property type="component" value="Unassembled WGS sequence"/>
</dbReference>
<evidence type="ECO:0000256" key="2">
    <source>
        <dbReference type="ARBA" id="ARBA00004496"/>
    </source>
</evidence>
<dbReference type="GO" id="GO:0005686">
    <property type="term" value="C:U2 snRNP"/>
    <property type="evidence" value="ECO:0007669"/>
    <property type="project" value="TreeGrafter"/>
</dbReference>
<dbReference type="PANTHER" id="PTHR10701:SF0">
    <property type="entry name" value="SMALL NUCLEAR RIBONUCLEOPROTEIN-ASSOCIATED PROTEIN B"/>
    <property type="match status" value="1"/>
</dbReference>
<dbReference type="GO" id="GO:0070990">
    <property type="term" value="F:snRNP binding"/>
    <property type="evidence" value="ECO:0007669"/>
    <property type="project" value="TreeGrafter"/>
</dbReference>
<evidence type="ECO:0000256" key="6">
    <source>
        <dbReference type="ARBA" id="ARBA00022884"/>
    </source>
</evidence>
<dbReference type="InterPro" id="IPR010920">
    <property type="entry name" value="LSM_dom_sf"/>
</dbReference>
<dbReference type="GO" id="GO:0046540">
    <property type="term" value="C:U4/U6 x U5 tri-snRNP complex"/>
    <property type="evidence" value="ECO:0007669"/>
    <property type="project" value="TreeGrafter"/>
</dbReference>
<evidence type="ECO:0000256" key="1">
    <source>
        <dbReference type="ARBA" id="ARBA00004123"/>
    </source>
</evidence>
<dbReference type="GO" id="GO:0005737">
    <property type="term" value="C:cytoplasm"/>
    <property type="evidence" value="ECO:0007669"/>
    <property type="project" value="UniProtKB-SubCell"/>
</dbReference>
<dbReference type="Pfam" id="PF01423">
    <property type="entry name" value="LSM"/>
    <property type="match status" value="1"/>
</dbReference>
<dbReference type="GO" id="GO:0005682">
    <property type="term" value="C:U5 snRNP"/>
    <property type="evidence" value="ECO:0007669"/>
    <property type="project" value="TreeGrafter"/>
</dbReference>
<keyword evidence="7" id="KW-0508">mRNA splicing</keyword>
<sequence length="173" mass="18507">FQGTPNHSTVKMTISKNNKMMQHLNFQMKVVLQDGRTFVGYFKAFDKHMNVLLSDCEEFRQIKPKAGRKTEGEEKRTLGFVLLRGEHIVSLTVCGPPPKDEDSGRLPKAGGLGGPGMAKPAGRGMPMPPMPGQGPPPGLQGQVRGVGGPGMANMMPGMGGMGHPMGGMPPRPF</sequence>
<organism evidence="13 14">
    <name type="scientific">Pristionchus entomophagus</name>
    <dbReference type="NCBI Taxonomy" id="358040"/>
    <lineage>
        <taxon>Eukaryota</taxon>
        <taxon>Metazoa</taxon>
        <taxon>Ecdysozoa</taxon>
        <taxon>Nematoda</taxon>
        <taxon>Chromadorea</taxon>
        <taxon>Rhabditida</taxon>
        <taxon>Rhabditina</taxon>
        <taxon>Diplogasteromorpha</taxon>
        <taxon>Diplogasteroidea</taxon>
        <taxon>Neodiplogasteridae</taxon>
        <taxon>Pristionchus</taxon>
    </lineage>
</organism>
<dbReference type="GO" id="GO:0005685">
    <property type="term" value="C:U1 snRNP"/>
    <property type="evidence" value="ECO:0007669"/>
    <property type="project" value="TreeGrafter"/>
</dbReference>
<accession>A0AAV5U0N0</accession>
<feature type="region of interest" description="Disordered" evidence="11">
    <location>
        <begin position="94"/>
        <end position="148"/>
    </location>
</feature>
<keyword evidence="9" id="KW-0687">Ribonucleoprotein</keyword>
<keyword evidence="6" id="KW-0694">RNA-binding</keyword>
<feature type="compositionally biased region" description="Pro residues" evidence="11">
    <location>
        <begin position="126"/>
        <end position="138"/>
    </location>
</feature>
<comment type="similarity">
    <text evidence="3">Belongs to the snRNP SmB/SmN family.</text>
</comment>
<name>A0AAV5U0N0_9BILA</name>
<keyword evidence="4" id="KW-0963">Cytoplasm</keyword>
<dbReference type="InterPro" id="IPR047575">
    <property type="entry name" value="Sm"/>
</dbReference>
<evidence type="ECO:0000313" key="14">
    <source>
        <dbReference type="Proteomes" id="UP001432027"/>
    </source>
</evidence>
<reference evidence="13" key="1">
    <citation type="submission" date="2023-10" db="EMBL/GenBank/DDBJ databases">
        <title>Genome assembly of Pristionchus species.</title>
        <authorList>
            <person name="Yoshida K."/>
            <person name="Sommer R.J."/>
        </authorList>
    </citation>
    <scope>NUCLEOTIDE SEQUENCE</scope>
    <source>
        <strain evidence="13">RS0144</strain>
    </source>
</reference>
<dbReference type="GO" id="GO:0071013">
    <property type="term" value="C:catalytic step 2 spliceosome"/>
    <property type="evidence" value="ECO:0007669"/>
    <property type="project" value="TreeGrafter"/>
</dbReference>
<dbReference type="SUPFAM" id="SSF50182">
    <property type="entry name" value="Sm-like ribonucleoproteins"/>
    <property type="match status" value="1"/>
</dbReference>
<dbReference type="GO" id="GO:0003723">
    <property type="term" value="F:RNA binding"/>
    <property type="evidence" value="ECO:0007669"/>
    <property type="project" value="UniProtKB-KW"/>
</dbReference>
<evidence type="ECO:0000256" key="5">
    <source>
        <dbReference type="ARBA" id="ARBA00022664"/>
    </source>
</evidence>
<protein>
    <recommendedName>
        <fullName evidence="10">Sm protein B</fullName>
    </recommendedName>
</protein>
<dbReference type="PANTHER" id="PTHR10701">
    <property type="entry name" value="SMALL NUCLEAR RIBONUCLEOPROTEIN-ASSOCIATED PROTEIN B AND N"/>
    <property type="match status" value="1"/>
</dbReference>
<dbReference type="SMART" id="SM00651">
    <property type="entry name" value="Sm"/>
    <property type="match status" value="1"/>
</dbReference>
<comment type="subcellular location">
    <subcellularLocation>
        <location evidence="2">Cytoplasm</location>
    </subcellularLocation>
    <subcellularLocation>
        <location evidence="1">Nucleus</location>
    </subcellularLocation>
</comment>
<dbReference type="FunFam" id="2.30.30.100:FF:000004">
    <property type="entry name" value="Small nuclear ribonucleoprotein-associated proteins"/>
    <property type="match status" value="1"/>
</dbReference>
<dbReference type="AlphaFoldDB" id="A0AAV5U0N0"/>
<evidence type="ECO:0000256" key="4">
    <source>
        <dbReference type="ARBA" id="ARBA00022490"/>
    </source>
</evidence>
<feature type="non-terminal residue" evidence="13">
    <location>
        <position position="1"/>
    </location>
</feature>
<gene>
    <name evidence="13" type="ORF">PENTCL1PPCAC_22568</name>
</gene>
<comment type="caution">
    <text evidence="13">The sequence shown here is derived from an EMBL/GenBank/DDBJ whole genome shotgun (WGS) entry which is preliminary data.</text>
</comment>
<dbReference type="GO" id="GO:0005687">
    <property type="term" value="C:U4 snRNP"/>
    <property type="evidence" value="ECO:0007669"/>
    <property type="project" value="TreeGrafter"/>
</dbReference>
<dbReference type="Gene3D" id="2.30.30.100">
    <property type="match status" value="1"/>
</dbReference>
<evidence type="ECO:0000256" key="7">
    <source>
        <dbReference type="ARBA" id="ARBA00023187"/>
    </source>
</evidence>
<evidence type="ECO:0000256" key="11">
    <source>
        <dbReference type="SAM" id="MobiDB-lite"/>
    </source>
</evidence>
<keyword evidence="8" id="KW-0539">Nucleus</keyword>